<name>A0A0E9QDG8_ANGAN</name>
<organism evidence="1">
    <name type="scientific">Anguilla anguilla</name>
    <name type="common">European freshwater eel</name>
    <name type="synonym">Muraena anguilla</name>
    <dbReference type="NCBI Taxonomy" id="7936"/>
    <lineage>
        <taxon>Eukaryota</taxon>
        <taxon>Metazoa</taxon>
        <taxon>Chordata</taxon>
        <taxon>Craniata</taxon>
        <taxon>Vertebrata</taxon>
        <taxon>Euteleostomi</taxon>
        <taxon>Actinopterygii</taxon>
        <taxon>Neopterygii</taxon>
        <taxon>Teleostei</taxon>
        <taxon>Anguilliformes</taxon>
        <taxon>Anguillidae</taxon>
        <taxon>Anguilla</taxon>
    </lineage>
</organism>
<protein>
    <submittedName>
        <fullName evidence="1">Uncharacterized protein</fullName>
    </submittedName>
</protein>
<sequence length="13" mass="1607">MCLFLLVRKKSRL</sequence>
<evidence type="ECO:0000313" key="1">
    <source>
        <dbReference type="EMBL" id="JAH14906.1"/>
    </source>
</evidence>
<proteinExistence type="predicted"/>
<dbReference type="EMBL" id="GBXM01093671">
    <property type="protein sequence ID" value="JAH14906.1"/>
    <property type="molecule type" value="Transcribed_RNA"/>
</dbReference>
<accession>A0A0E9QDG8</accession>
<reference evidence="1" key="2">
    <citation type="journal article" date="2015" name="Fish Shellfish Immunol.">
        <title>Early steps in the European eel (Anguilla anguilla)-Vibrio vulnificus interaction in the gills: Role of the RtxA13 toxin.</title>
        <authorList>
            <person name="Callol A."/>
            <person name="Pajuelo D."/>
            <person name="Ebbesson L."/>
            <person name="Teles M."/>
            <person name="MacKenzie S."/>
            <person name="Amaro C."/>
        </authorList>
    </citation>
    <scope>NUCLEOTIDE SEQUENCE</scope>
</reference>
<reference evidence="1" key="1">
    <citation type="submission" date="2014-11" db="EMBL/GenBank/DDBJ databases">
        <authorList>
            <person name="Amaro Gonzalez C."/>
        </authorList>
    </citation>
    <scope>NUCLEOTIDE SEQUENCE</scope>
</reference>